<dbReference type="NCBIfam" id="TIGR00125">
    <property type="entry name" value="cyt_tran_rel"/>
    <property type="match status" value="1"/>
</dbReference>
<feature type="binding site" evidence="8">
    <location>
        <position position="155"/>
    </location>
    <ligand>
        <name>(R)-pantoate</name>
        <dbReference type="ChEBI" id="CHEBI:15980"/>
    </ligand>
</feature>
<comment type="miscellaneous">
    <text evidence="8">The reaction proceeds by a bi uni uni bi ping pong mechanism.</text>
</comment>
<evidence type="ECO:0000256" key="4">
    <source>
        <dbReference type="ARBA" id="ARBA00022655"/>
    </source>
</evidence>
<dbReference type="FunFam" id="3.40.50.620:FF:000013">
    <property type="entry name" value="Pantothenate synthetase"/>
    <property type="match status" value="1"/>
</dbReference>
<keyword evidence="5 8" id="KW-0547">Nucleotide-binding</keyword>
<dbReference type="NCBIfam" id="TIGR00018">
    <property type="entry name" value="panC"/>
    <property type="match status" value="1"/>
</dbReference>
<evidence type="ECO:0000313" key="10">
    <source>
        <dbReference type="Proteomes" id="UP000198924"/>
    </source>
</evidence>
<evidence type="ECO:0000256" key="5">
    <source>
        <dbReference type="ARBA" id="ARBA00022741"/>
    </source>
</evidence>
<feature type="binding site" evidence="8">
    <location>
        <position position="61"/>
    </location>
    <ligand>
        <name>beta-alanine</name>
        <dbReference type="ChEBI" id="CHEBI:57966"/>
    </ligand>
</feature>
<comment type="function">
    <text evidence="8">Catalyzes the condensation of pantoate with beta-alanine in an ATP-dependent reaction via a pantoyl-adenylate intermediate.</text>
</comment>
<keyword evidence="8" id="KW-0963">Cytoplasm</keyword>
<proteinExistence type="inferred from homology"/>
<dbReference type="GO" id="GO:0005829">
    <property type="term" value="C:cytosol"/>
    <property type="evidence" value="ECO:0007669"/>
    <property type="project" value="TreeGrafter"/>
</dbReference>
<sequence>MAIAENLSALKTRIKSWRQQNEVIAFVPTMGNLHEGHLSLVQKARELADRVVVSIFVNPLQFNDEQDLSNYPRTLSDDVQLLSELDCELIFTPTEEMMYPNGMASLTKVIVPGFDDKLCGKGRPGHFDGVATVVTKLFNMVQPDIAIFGEKDYQQLMLIKKLVTDLNLTVDVIGVPTKRQDSGLAMSSRNTLLSQKQLVQAPFLYKTLLATKQAIEEQGETDFSLLCTQAKQQLQKAGLEPEYVDIRRAEDLELASADDKQLRILAAALLGSVRLIDNIACDLA</sequence>
<dbReference type="Gene3D" id="3.40.50.620">
    <property type="entry name" value="HUPs"/>
    <property type="match status" value="1"/>
</dbReference>
<dbReference type="PANTHER" id="PTHR21299:SF1">
    <property type="entry name" value="PANTOATE--BETA-ALANINE LIGASE"/>
    <property type="match status" value="1"/>
</dbReference>
<dbReference type="HAMAP" id="MF_00158">
    <property type="entry name" value="PanC"/>
    <property type="match status" value="1"/>
</dbReference>
<evidence type="ECO:0000256" key="3">
    <source>
        <dbReference type="ARBA" id="ARBA00022598"/>
    </source>
</evidence>
<evidence type="ECO:0000256" key="8">
    <source>
        <dbReference type="HAMAP-Rule" id="MF_00158"/>
    </source>
</evidence>
<keyword evidence="10" id="KW-1185">Reference proteome</keyword>
<dbReference type="GO" id="GO:0015940">
    <property type="term" value="P:pantothenate biosynthetic process"/>
    <property type="evidence" value="ECO:0007669"/>
    <property type="project" value="UniProtKB-UniRule"/>
</dbReference>
<feature type="binding site" evidence="8">
    <location>
        <position position="61"/>
    </location>
    <ligand>
        <name>(R)-pantoate</name>
        <dbReference type="ChEBI" id="CHEBI:15980"/>
    </ligand>
</feature>
<evidence type="ECO:0000256" key="7">
    <source>
        <dbReference type="ARBA" id="ARBA00048258"/>
    </source>
</evidence>
<dbReference type="InterPro" id="IPR014729">
    <property type="entry name" value="Rossmann-like_a/b/a_fold"/>
</dbReference>
<dbReference type="UniPathway" id="UPA00028">
    <property type="reaction ID" value="UER00005"/>
</dbReference>
<organism evidence="9 10">
    <name type="scientific">Methylophaga sulfidovorans</name>
    <dbReference type="NCBI Taxonomy" id="45496"/>
    <lineage>
        <taxon>Bacteria</taxon>
        <taxon>Pseudomonadati</taxon>
        <taxon>Pseudomonadota</taxon>
        <taxon>Gammaproteobacteria</taxon>
        <taxon>Thiotrichales</taxon>
        <taxon>Piscirickettsiaceae</taxon>
        <taxon>Methylophaga</taxon>
    </lineage>
</organism>
<dbReference type="CDD" id="cd00560">
    <property type="entry name" value="PanC"/>
    <property type="match status" value="1"/>
</dbReference>
<dbReference type="GO" id="GO:0005524">
    <property type="term" value="F:ATP binding"/>
    <property type="evidence" value="ECO:0007669"/>
    <property type="project" value="UniProtKB-KW"/>
</dbReference>
<evidence type="ECO:0000256" key="1">
    <source>
        <dbReference type="ARBA" id="ARBA00004990"/>
    </source>
</evidence>
<dbReference type="InterPro" id="IPR004821">
    <property type="entry name" value="Cyt_trans-like"/>
</dbReference>
<dbReference type="InterPro" id="IPR042176">
    <property type="entry name" value="Pantoate_ligase_C"/>
</dbReference>
<accession>A0A1I3ZTP8</accession>
<comment type="catalytic activity">
    <reaction evidence="7 8">
        <text>(R)-pantoate + beta-alanine + ATP = (R)-pantothenate + AMP + diphosphate + H(+)</text>
        <dbReference type="Rhea" id="RHEA:10912"/>
        <dbReference type="ChEBI" id="CHEBI:15378"/>
        <dbReference type="ChEBI" id="CHEBI:15980"/>
        <dbReference type="ChEBI" id="CHEBI:29032"/>
        <dbReference type="ChEBI" id="CHEBI:30616"/>
        <dbReference type="ChEBI" id="CHEBI:33019"/>
        <dbReference type="ChEBI" id="CHEBI:57966"/>
        <dbReference type="ChEBI" id="CHEBI:456215"/>
        <dbReference type="EC" id="6.3.2.1"/>
    </reaction>
</comment>
<dbReference type="RefSeq" id="WP_091714417.1">
    <property type="nucleotide sequence ID" value="NZ_FOSH01000012.1"/>
</dbReference>
<dbReference type="Proteomes" id="UP000198924">
    <property type="component" value="Unassembled WGS sequence"/>
</dbReference>
<gene>
    <name evidence="8" type="primary">panC</name>
    <name evidence="9" type="ORF">SAMN04488079_11222</name>
</gene>
<feature type="binding site" evidence="8">
    <location>
        <begin position="30"/>
        <end position="37"/>
    </location>
    <ligand>
        <name>ATP</name>
        <dbReference type="ChEBI" id="CHEBI:30616"/>
    </ligand>
</feature>
<dbReference type="Gene3D" id="3.30.1300.10">
    <property type="entry name" value="Pantoate-beta-alanine ligase, C-terminal domain"/>
    <property type="match status" value="1"/>
</dbReference>
<dbReference type="OrthoDB" id="9773087at2"/>
<dbReference type="SUPFAM" id="SSF52374">
    <property type="entry name" value="Nucleotidylyl transferase"/>
    <property type="match status" value="1"/>
</dbReference>
<dbReference type="Pfam" id="PF02569">
    <property type="entry name" value="Pantoate_ligase"/>
    <property type="match status" value="1"/>
</dbReference>
<keyword evidence="3 8" id="KW-0436">Ligase</keyword>
<comment type="subunit">
    <text evidence="8">Homodimer.</text>
</comment>
<feature type="binding site" evidence="8">
    <location>
        <begin position="186"/>
        <end position="189"/>
    </location>
    <ligand>
        <name>ATP</name>
        <dbReference type="ChEBI" id="CHEBI:30616"/>
    </ligand>
</feature>
<comment type="similarity">
    <text evidence="2 8">Belongs to the pantothenate synthetase family.</text>
</comment>
<keyword evidence="6 8" id="KW-0067">ATP-binding</keyword>
<dbReference type="STRING" id="45496.SAMN04488079_11222"/>
<dbReference type="InterPro" id="IPR003721">
    <property type="entry name" value="Pantoate_ligase"/>
</dbReference>
<evidence type="ECO:0000256" key="6">
    <source>
        <dbReference type="ARBA" id="ARBA00022840"/>
    </source>
</evidence>
<feature type="binding site" evidence="8">
    <location>
        <begin position="149"/>
        <end position="152"/>
    </location>
    <ligand>
        <name>ATP</name>
        <dbReference type="ChEBI" id="CHEBI:30616"/>
    </ligand>
</feature>
<evidence type="ECO:0000256" key="2">
    <source>
        <dbReference type="ARBA" id="ARBA00009256"/>
    </source>
</evidence>
<name>A0A1I3ZTP8_9GAMM</name>
<comment type="subcellular location">
    <subcellularLocation>
        <location evidence="8">Cytoplasm</location>
    </subcellularLocation>
</comment>
<comment type="pathway">
    <text evidence="1 8">Cofactor biosynthesis; (R)-pantothenate biosynthesis; (R)-pantothenate from (R)-pantoate and beta-alanine: step 1/1.</text>
</comment>
<protein>
    <recommendedName>
        <fullName evidence="8">Pantothenate synthetase</fullName>
        <shortName evidence="8">PS</shortName>
        <ecNumber evidence="8">6.3.2.1</ecNumber>
    </recommendedName>
    <alternativeName>
        <fullName evidence="8">Pantoate--beta-alanine ligase</fullName>
    </alternativeName>
    <alternativeName>
        <fullName evidence="8">Pantoate-activating enzyme</fullName>
    </alternativeName>
</protein>
<evidence type="ECO:0000313" key="9">
    <source>
        <dbReference type="EMBL" id="SFK47492.1"/>
    </source>
</evidence>
<dbReference type="EC" id="6.3.2.1" evidence="8"/>
<feature type="active site" description="Proton donor" evidence="8">
    <location>
        <position position="37"/>
    </location>
</feature>
<comment type="caution">
    <text evidence="8">Lacks conserved residue(s) required for the propagation of feature annotation.</text>
</comment>
<reference evidence="10" key="1">
    <citation type="submission" date="2016-10" db="EMBL/GenBank/DDBJ databases">
        <authorList>
            <person name="Varghese N."/>
            <person name="Submissions S."/>
        </authorList>
    </citation>
    <scope>NUCLEOTIDE SEQUENCE [LARGE SCALE GENOMIC DNA]</scope>
    <source>
        <strain evidence="10">DSM 11578</strain>
    </source>
</reference>
<dbReference type="GO" id="GO:0004592">
    <property type="term" value="F:pantoate-beta-alanine ligase activity"/>
    <property type="evidence" value="ECO:0007669"/>
    <property type="project" value="UniProtKB-UniRule"/>
</dbReference>
<dbReference type="EMBL" id="FOSH01000012">
    <property type="protein sequence ID" value="SFK47492.1"/>
    <property type="molecule type" value="Genomic_DNA"/>
</dbReference>
<dbReference type="AlphaFoldDB" id="A0A1I3ZTP8"/>
<dbReference type="PANTHER" id="PTHR21299">
    <property type="entry name" value="CYTIDYLATE KINASE/PANTOATE-BETA-ALANINE LIGASE"/>
    <property type="match status" value="1"/>
</dbReference>
<keyword evidence="4 8" id="KW-0566">Pantothenate biosynthesis</keyword>